<dbReference type="AlphaFoldDB" id="A0A8H4K6Y8"/>
<dbReference type="Proteomes" id="UP000605986">
    <property type="component" value="Unassembled WGS sequence"/>
</dbReference>
<keyword evidence="3" id="KW-1185">Reference proteome</keyword>
<dbReference type="PANTHER" id="PTHR19959:SF119">
    <property type="entry name" value="FUNGAL LIPASE-LIKE DOMAIN-CONTAINING PROTEIN"/>
    <property type="match status" value="1"/>
</dbReference>
<dbReference type="Gene3D" id="1.25.40.10">
    <property type="entry name" value="Tetratricopeptide repeat domain"/>
    <property type="match status" value="1"/>
</dbReference>
<reference evidence="2" key="1">
    <citation type="submission" date="2020-01" db="EMBL/GenBank/DDBJ databases">
        <title>Identification and distribution of gene clusters putatively required for synthesis of sphingolipid metabolism inhibitors in phylogenetically diverse species of the filamentous fungus Fusarium.</title>
        <authorList>
            <person name="Kim H.-S."/>
            <person name="Busman M."/>
            <person name="Brown D.W."/>
            <person name="Divon H."/>
            <person name="Uhlig S."/>
            <person name="Proctor R.H."/>
        </authorList>
    </citation>
    <scope>NUCLEOTIDE SEQUENCE</scope>
    <source>
        <strain evidence="2">NRRL 53441</strain>
    </source>
</reference>
<accession>A0A8H4K6Y8</accession>
<sequence>MDKRDDFIEMAREVVTVAPRDDPDRIIWLHELAHSLRRRYNKQGALTDLEEAIRMEKEAIDTSPDDYVHRGALLDGLGIHLAVRFSKTGSIHDLENAIQLTRQAIGLASGPSDSRGRLSTHLANHLVQRYRRTGSSIDLKEAIEAAQLAVDITSLNDPERASRLNTLANSLLERYGRSGILSELERVIQICREVVEMTQENPEIQAIFKSNLGGHIGDSYLRTDNTHDLDEAIRLSRESVNQLPQGHSESPSHLNTLAVWLSHRYARNRESSDVEEAIKAGEQAIEGTESGGPSLAQYMSNLADCYWNRYTLNGCKGDFDNAVRFYQSALNHSNSRIASRIAAGKHLFETFAHTSHWEEALGASKSAFSLLPQLAPRSLGFADKQRMIARVVDLACDTAAVAFHAGKDILFALNILEKGRGILASAIEQIRMDVLDLQQSHSDLAERFLELQELLDTPIQGVDSASLQALTNRRAEASLELDMLIAEIRKQPGFGNFQNSPSGEELRAAAELGPIVVINTSRFRCDAILIEHDRIRTLPLPNLTMENINEHENQGLLRSSAIFEWFWDVAACPILDALGITGPPYQTTGHTYGGFLLENSASFLSMPLATTISSIQALINGRKRRCQVPAQEKAVLVAMLDTASQSALPFAKEEISVIQELCVSMGLEPCVPEQHRQAVLKDLQDCKIFHFAGHGKTDKDPSHSGLFLEDSILSVADLMDINLRKHGPFLAYLSACGTGRVGGDGFFDESIRLISACQLAGFRHVIGTVWEVSDESCVEVSRIIYEAMRDELFTDKSVCWDLHMALRRLRDKWFSETEKPRCRLEPSREGKLSRDIVACGEEDEKIEALSWVPFVHFGL</sequence>
<dbReference type="GO" id="GO:0005840">
    <property type="term" value="C:ribosome"/>
    <property type="evidence" value="ECO:0007669"/>
    <property type="project" value="UniProtKB-KW"/>
</dbReference>
<dbReference type="PANTHER" id="PTHR19959">
    <property type="entry name" value="KINESIN LIGHT CHAIN"/>
    <property type="match status" value="1"/>
</dbReference>
<evidence type="ECO:0000313" key="3">
    <source>
        <dbReference type="Proteomes" id="UP000605986"/>
    </source>
</evidence>
<dbReference type="Pfam" id="PF12770">
    <property type="entry name" value="CHAT"/>
    <property type="match status" value="1"/>
</dbReference>
<gene>
    <name evidence="2" type="ORF">F53441_11385</name>
</gene>
<dbReference type="InterPro" id="IPR011990">
    <property type="entry name" value="TPR-like_helical_dom_sf"/>
</dbReference>
<comment type="caution">
    <text evidence="2">The sequence shown here is derived from an EMBL/GenBank/DDBJ whole genome shotgun (WGS) entry which is preliminary data.</text>
</comment>
<dbReference type="OrthoDB" id="9991317at2759"/>
<proteinExistence type="predicted"/>
<protein>
    <submittedName>
        <fullName evidence="2">Putative 30S ribosomal protein S17P-like protein</fullName>
    </submittedName>
</protein>
<keyword evidence="2" id="KW-0689">Ribosomal protein</keyword>
<dbReference type="InterPro" id="IPR024983">
    <property type="entry name" value="CHAT_dom"/>
</dbReference>
<dbReference type="EMBL" id="JAADJG010000567">
    <property type="protein sequence ID" value="KAF4443619.1"/>
    <property type="molecule type" value="Genomic_DNA"/>
</dbReference>
<evidence type="ECO:0000259" key="1">
    <source>
        <dbReference type="Pfam" id="PF12770"/>
    </source>
</evidence>
<evidence type="ECO:0000313" key="2">
    <source>
        <dbReference type="EMBL" id="KAF4443619.1"/>
    </source>
</evidence>
<feature type="domain" description="CHAT" evidence="1">
    <location>
        <begin position="594"/>
        <end position="794"/>
    </location>
</feature>
<organism evidence="2 3">
    <name type="scientific">Fusarium austroafricanum</name>
    <dbReference type="NCBI Taxonomy" id="2364996"/>
    <lineage>
        <taxon>Eukaryota</taxon>
        <taxon>Fungi</taxon>
        <taxon>Dikarya</taxon>
        <taxon>Ascomycota</taxon>
        <taxon>Pezizomycotina</taxon>
        <taxon>Sordariomycetes</taxon>
        <taxon>Hypocreomycetidae</taxon>
        <taxon>Hypocreales</taxon>
        <taxon>Nectriaceae</taxon>
        <taxon>Fusarium</taxon>
        <taxon>Fusarium concolor species complex</taxon>
    </lineage>
</organism>
<keyword evidence="2" id="KW-0687">Ribonucleoprotein</keyword>
<name>A0A8H4K6Y8_9HYPO</name>
<dbReference type="SUPFAM" id="SSF48452">
    <property type="entry name" value="TPR-like"/>
    <property type="match status" value="1"/>
</dbReference>
<dbReference type="Pfam" id="PF13374">
    <property type="entry name" value="TPR_10"/>
    <property type="match status" value="1"/>
</dbReference>